<dbReference type="EMBL" id="DQVM01000027">
    <property type="protein sequence ID" value="HIQ29185.1"/>
    <property type="molecule type" value="Genomic_DNA"/>
</dbReference>
<name>A0A832ZUG3_CALS0</name>
<dbReference type="Pfam" id="PF05610">
    <property type="entry name" value="DUF779"/>
    <property type="match status" value="1"/>
</dbReference>
<evidence type="ECO:0000313" key="1">
    <source>
        <dbReference type="EMBL" id="HIQ29185.1"/>
    </source>
</evidence>
<proteinExistence type="predicted"/>
<reference evidence="1" key="1">
    <citation type="journal article" date="2020" name="ISME J.">
        <title>Gammaproteobacteria mediating utilization of methyl-, sulfur- and petroleum organic compounds in deep ocean hydrothermal plumes.</title>
        <authorList>
            <person name="Zhou Z."/>
            <person name="Liu Y."/>
            <person name="Pan J."/>
            <person name="Cron B.R."/>
            <person name="Toner B.M."/>
            <person name="Anantharaman K."/>
            <person name="Breier J.A."/>
            <person name="Dick G.J."/>
            <person name="Li M."/>
        </authorList>
    </citation>
    <scope>NUCLEOTIDE SEQUENCE</scope>
    <source>
        <strain evidence="1">SZUA-1515</strain>
    </source>
</reference>
<dbReference type="AlphaFoldDB" id="A0A832ZUG3"/>
<dbReference type="Proteomes" id="UP000608579">
    <property type="component" value="Unassembled WGS sequence"/>
</dbReference>
<dbReference type="InterPro" id="IPR008497">
    <property type="entry name" value="DUF779"/>
</dbReference>
<evidence type="ECO:0000313" key="2">
    <source>
        <dbReference type="Proteomes" id="UP000608579"/>
    </source>
</evidence>
<sequence>MIRLKPESEQLFDRIINELKQRYGSIYIILGDTGCCGYSNVFVTNLEPDSSYEYIGDDRGVGVYVHRGFKDSIDPEEIWIKIMEVDVDDSFSLETELGYRFTLLYKPRFSISDA</sequence>
<accession>A0A832ZUG3</accession>
<evidence type="ECO:0008006" key="3">
    <source>
        <dbReference type="Google" id="ProtNLM"/>
    </source>
</evidence>
<comment type="caution">
    <text evidence="1">The sequence shown here is derived from an EMBL/GenBank/DDBJ whole genome shotgun (WGS) entry which is preliminary data.</text>
</comment>
<organism evidence="1 2">
    <name type="scientific">Caldiarchaeum subterraneum</name>
    <dbReference type="NCBI Taxonomy" id="311458"/>
    <lineage>
        <taxon>Archaea</taxon>
        <taxon>Nitrososphaerota</taxon>
        <taxon>Candidatus Caldarchaeales</taxon>
        <taxon>Candidatus Caldarchaeaceae</taxon>
        <taxon>Candidatus Caldarchaeum</taxon>
    </lineage>
</organism>
<protein>
    <recommendedName>
        <fullName evidence="3">FeS cluster biogenesis domain-containing protein</fullName>
    </recommendedName>
</protein>
<gene>
    <name evidence="1" type="ORF">EYH45_01325</name>
</gene>